<protein>
    <recommendedName>
        <fullName evidence="2">BHLH domain-containing protein</fullName>
    </recommendedName>
</protein>
<name>A0AA88XE20_PINIB</name>
<dbReference type="InterPro" id="IPR036638">
    <property type="entry name" value="HLH_DNA-bd_sf"/>
</dbReference>
<dbReference type="EMBL" id="VSWD01000014">
    <property type="protein sequence ID" value="KAK3083459.1"/>
    <property type="molecule type" value="Genomic_DNA"/>
</dbReference>
<organism evidence="3 4">
    <name type="scientific">Pinctada imbricata</name>
    <name type="common">Atlantic pearl-oyster</name>
    <name type="synonym">Pinctada martensii</name>
    <dbReference type="NCBI Taxonomy" id="66713"/>
    <lineage>
        <taxon>Eukaryota</taxon>
        <taxon>Metazoa</taxon>
        <taxon>Spiralia</taxon>
        <taxon>Lophotrochozoa</taxon>
        <taxon>Mollusca</taxon>
        <taxon>Bivalvia</taxon>
        <taxon>Autobranchia</taxon>
        <taxon>Pteriomorphia</taxon>
        <taxon>Pterioida</taxon>
        <taxon>Pterioidea</taxon>
        <taxon>Pteriidae</taxon>
        <taxon>Pinctada</taxon>
    </lineage>
</organism>
<dbReference type="GO" id="GO:0000981">
    <property type="term" value="F:DNA-binding transcription factor activity, RNA polymerase II-specific"/>
    <property type="evidence" value="ECO:0007669"/>
    <property type="project" value="TreeGrafter"/>
</dbReference>
<dbReference type="Pfam" id="PF00010">
    <property type="entry name" value="HLH"/>
    <property type="match status" value="1"/>
</dbReference>
<dbReference type="PANTHER" id="PTHR23349:SF111">
    <property type="entry name" value="BHLH DOMAIN-CONTAINING PROTEIN"/>
    <property type="match status" value="1"/>
</dbReference>
<dbReference type="GO" id="GO:0000977">
    <property type="term" value="F:RNA polymerase II transcription regulatory region sequence-specific DNA binding"/>
    <property type="evidence" value="ECO:0007669"/>
    <property type="project" value="TreeGrafter"/>
</dbReference>
<sequence>METSEKGNDKGTAQKARNARERKRVKTINEWLFVLKNMLPDEWMSKNMSKLEIIRKSRMYIQQLHKMLEMETSHENFATSTRTVSAVKTLSTIDETPGETVSPIEETPGEALSTVTVTEGGTVSTMGETRDKALSTVTVTEGGAVSAMGEIRDKALSTVTVTEGGAISAMGETREKALSTVTTTEGGATGESTEIEGSIPLSRKDIAGGSDDTNFSYETIAKLLDSVTSSDNINLCGILSPGSFDELLKEDKQYDNYSVQLPDTEFIHGVADEEFSFFDDAFLFG</sequence>
<proteinExistence type="predicted"/>
<gene>
    <name evidence="3" type="ORF">FSP39_023167</name>
</gene>
<evidence type="ECO:0000313" key="4">
    <source>
        <dbReference type="Proteomes" id="UP001186944"/>
    </source>
</evidence>
<dbReference type="PROSITE" id="PS50888">
    <property type="entry name" value="BHLH"/>
    <property type="match status" value="1"/>
</dbReference>
<dbReference type="GO" id="GO:0032502">
    <property type="term" value="P:developmental process"/>
    <property type="evidence" value="ECO:0007669"/>
    <property type="project" value="TreeGrafter"/>
</dbReference>
<accession>A0AA88XE20</accession>
<reference evidence="3" key="1">
    <citation type="submission" date="2019-08" db="EMBL/GenBank/DDBJ databases">
        <title>The improved chromosome-level genome for the pearl oyster Pinctada fucata martensii using PacBio sequencing and Hi-C.</title>
        <authorList>
            <person name="Zheng Z."/>
        </authorList>
    </citation>
    <scope>NUCLEOTIDE SEQUENCE</scope>
    <source>
        <strain evidence="3">ZZ-2019</strain>
        <tissue evidence="3">Adductor muscle</tissue>
    </source>
</reference>
<keyword evidence="4" id="KW-1185">Reference proteome</keyword>
<dbReference type="GO" id="GO:0046983">
    <property type="term" value="F:protein dimerization activity"/>
    <property type="evidence" value="ECO:0007669"/>
    <property type="project" value="InterPro"/>
</dbReference>
<dbReference type="SUPFAM" id="SSF47459">
    <property type="entry name" value="HLH, helix-loop-helix DNA-binding domain"/>
    <property type="match status" value="1"/>
</dbReference>
<dbReference type="InterPro" id="IPR011598">
    <property type="entry name" value="bHLH_dom"/>
</dbReference>
<dbReference type="Proteomes" id="UP001186944">
    <property type="component" value="Unassembled WGS sequence"/>
</dbReference>
<dbReference type="SMART" id="SM00353">
    <property type="entry name" value="HLH"/>
    <property type="match status" value="1"/>
</dbReference>
<feature type="region of interest" description="Disordered" evidence="1">
    <location>
        <begin position="1"/>
        <end position="21"/>
    </location>
</feature>
<comment type="caution">
    <text evidence="3">The sequence shown here is derived from an EMBL/GenBank/DDBJ whole genome shotgun (WGS) entry which is preliminary data.</text>
</comment>
<dbReference type="InterPro" id="IPR050283">
    <property type="entry name" value="E-box_TF_Regulators"/>
</dbReference>
<evidence type="ECO:0000259" key="2">
    <source>
        <dbReference type="PROSITE" id="PS50888"/>
    </source>
</evidence>
<feature type="domain" description="BHLH" evidence="2">
    <location>
        <begin position="12"/>
        <end position="64"/>
    </location>
</feature>
<evidence type="ECO:0000313" key="3">
    <source>
        <dbReference type="EMBL" id="KAK3083459.1"/>
    </source>
</evidence>
<evidence type="ECO:0000256" key="1">
    <source>
        <dbReference type="SAM" id="MobiDB-lite"/>
    </source>
</evidence>
<dbReference type="Gene3D" id="4.10.280.10">
    <property type="entry name" value="Helix-loop-helix DNA-binding domain"/>
    <property type="match status" value="1"/>
</dbReference>
<dbReference type="PANTHER" id="PTHR23349">
    <property type="entry name" value="BASIC HELIX-LOOP-HELIX TRANSCRIPTION FACTOR, TWIST"/>
    <property type="match status" value="1"/>
</dbReference>
<dbReference type="AlphaFoldDB" id="A0AA88XE20"/>